<reference evidence="2 3" key="1">
    <citation type="submission" date="2013-03" db="EMBL/GenBank/DDBJ databases">
        <title>The Genome Sequence of Phialophora europaea CBS 101466.</title>
        <authorList>
            <consortium name="The Broad Institute Genomics Platform"/>
            <person name="Cuomo C."/>
            <person name="de Hoog S."/>
            <person name="Gorbushina A."/>
            <person name="Walker B."/>
            <person name="Young S.K."/>
            <person name="Zeng Q."/>
            <person name="Gargeya S."/>
            <person name="Fitzgerald M."/>
            <person name="Haas B."/>
            <person name="Abouelleil A."/>
            <person name="Allen A.W."/>
            <person name="Alvarado L."/>
            <person name="Arachchi H.M."/>
            <person name="Berlin A.M."/>
            <person name="Chapman S.B."/>
            <person name="Gainer-Dewar J."/>
            <person name="Goldberg J."/>
            <person name="Griggs A."/>
            <person name="Gujja S."/>
            <person name="Hansen M."/>
            <person name="Howarth C."/>
            <person name="Imamovic A."/>
            <person name="Ireland A."/>
            <person name="Larimer J."/>
            <person name="McCowan C."/>
            <person name="Murphy C."/>
            <person name="Pearson M."/>
            <person name="Poon T.W."/>
            <person name="Priest M."/>
            <person name="Roberts A."/>
            <person name="Saif S."/>
            <person name="Shea T."/>
            <person name="Sisk P."/>
            <person name="Sykes S."/>
            <person name="Wortman J."/>
            <person name="Nusbaum C."/>
            <person name="Birren B."/>
        </authorList>
    </citation>
    <scope>NUCLEOTIDE SEQUENCE [LARGE SCALE GENOMIC DNA]</scope>
    <source>
        <strain evidence="2 3">CBS 101466</strain>
    </source>
</reference>
<sequence>MVLHDPNNLEDLSGYAAFDIHRAVFKTIHSHPIHLDVLIPKSLSPQPAGAPLILRFHGGGLITGSSLLPAFFPTYLLDLAIQYSAIIISPNHRLLPEVAVSDILADIDDCWCWLHTDFHNFLSSNIQSTIKADLSRIFTIGDSAGGYLALQTALSHPEGVRAACVSYPMVDIKDRWFMEHFHKQLFEIPQLGMEVVEERSAMIKKLSEDEPTKEKIVLSEDPKLSAIMLMFAFIQHGLYRDYFDMGDARQFPLERVQRGERFPKGGILVLHGIQDSVVPVEHSRTLERVVKQAGPQANFCLLEREGDHGFDTEVTFQEPWLLEALAPLVRAWLE</sequence>
<dbReference type="GeneID" id="19973781"/>
<dbReference type="HOGENOM" id="CLU_012494_9_1_1"/>
<dbReference type="Pfam" id="PF07859">
    <property type="entry name" value="Abhydrolase_3"/>
    <property type="match status" value="1"/>
</dbReference>
<dbReference type="VEuPathDB" id="FungiDB:HMPREF1541_06442"/>
<dbReference type="SUPFAM" id="SSF53474">
    <property type="entry name" value="alpha/beta-Hydrolases"/>
    <property type="match status" value="1"/>
</dbReference>
<dbReference type="InterPro" id="IPR013094">
    <property type="entry name" value="AB_hydrolase_3"/>
</dbReference>
<dbReference type="InterPro" id="IPR029058">
    <property type="entry name" value="AB_hydrolase_fold"/>
</dbReference>
<protein>
    <recommendedName>
        <fullName evidence="1">Alpha/beta hydrolase fold-3 domain-containing protein</fullName>
    </recommendedName>
</protein>
<organism evidence="2 3">
    <name type="scientific">Cyphellophora europaea (strain CBS 101466)</name>
    <name type="common">Phialophora europaea</name>
    <dbReference type="NCBI Taxonomy" id="1220924"/>
    <lineage>
        <taxon>Eukaryota</taxon>
        <taxon>Fungi</taxon>
        <taxon>Dikarya</taxon>
        <taxon>Ascomycota</taxon>
        <taxon>Pezizomycotina</taxon>
        <taxon>Eurotiomycetes</taxon>
        <taxon>Chaetothyriomycetidae</taxon>
        <taxon>Chaetothyriales</taxon>
        <taxon>Cyphellophoraceae</taxon>
        <taxon>Cyphellophora</taxon>
    </lineage>
</organism>
<keyword evidence="3" id="KW-1185">Reference proteome</keyword>
<dbReference type="STRING" id="1220924.W2RPM7"/>
<dbReference type="OrthoDB" id="19653at2759"/>
<proteinExistence type="predicted"/>
<dbReference type="Gene3D" id="3.40.50.1820">
    <property type="entry name" value="alpha/beta hydrolase"/>
    <property type="match status" value="1"/>
</dbReference>
<dbReference type="RefSeq" id="XP_008718996.1">
    <property type="nucleotide sequence ID" value="XM_008720774.1"/>
</dbReference>
<dbReference type="InParanoid" id="W2RPM7"/>
<evidence type="ECO:0000259" key="1">
    <source>
        <dbReference type="Pfam" id="PF07859"/>
    </source>
</evidence>
<dbReference type="Proteomes" id="UP000030752">
    <property type="component" value="Unassembled WGS sequence"/>
</dbReference>
<dbReference type="PRINTS" id="PR00111">
    <property type="entry name" value="ABHYDROLASE"/>
</dbReference>
<evidence type="ECO:0000313" key="2">
    <source>
        <dbReference type="EMBL" id="ETN38407.1"/>
    </source>
</evidence>
<evidence type="ECO:0000313" key="3">
    <source>
        <dbReference type="Proteomes" id="UP000030752"/>
    </source>
</evidence>
<name>W2RPM7_CYPE1</name>
<dbReference type="InterPro" id="IPR000073">
    <property type="entry name" value="AB_hydrolase_1"/>
</dbReference>
<dbReference type="AlphaFoldDB" id="W2RPM7"/>
<gene>
    <name evidence="2" type="ORF">HMPREF1541_06442</name>
</gene>
<dbReference type="PANTHER" id="PTHR23024:SF339">
    <property type="entry name" value="ALPHA_BETA HYDROLASE FOLD-3 DOMAIN-CONTAINING PROTEIN"/>
    <property type="match status" value="1"/>
</dbReference>
<dbReference type="InterPro" id="IPR050466">
    <property type="entry name" value="Carboxylest/Gibb_receptor"/>
</dbReference>
<accession>W2RPM7</accession>
<dbReference type="PANTHER" id="PTHR23024">
    <property type="entry name" value="ARYLACETAMIDE DEACETYLASE"/>
    <property type="match status" value="1"/>
</dbReference>
<dbReference type="GO" id="GO:0016787">
    <property type="term" value="F:hydrolase activity"/>
    <property type="evidence" value="ECO:0007669"/>
    <property type="project" value="InterPro"/>
</dbReference>
<dbReference type="eggNOG" id="KOG1515">
    <property type="taxonomic scope" value="Eukaryota"/>
</dbReference>
<feature type="domain" description="Alpha/beta hydrolase fold-3" evidence="1">
    <location>
        <begin position="54"/>
        <end position="174"/>
    </location>
</feature>
<dbReference type="EMBL" id="KB822722">
    <property type="protein sequence ID" value="ETN38407.1"/>
    <property type="molecule type" value="Genomic_DNA"/>
</dbReference>